<accession>A0A1Q9E8V1</accession>
<feature type="region of interest" description="Disordered" evidence="1">
    <location>
        <begin position="912"/>
        <end position="934"/>
    </location>
</feature>
<gene>
    <name evidence="2" type="ORF">AK812_SmicGene13141</name>
</gene>
<feature type="region of interest" description="Disordered" evidence="1">
    <location>
        <begin position="1542"/>
        <end position="1573"/>
    </location>
</feature>
<dbReference type="Proteomes" id="UP000186817">
    <property type="component" value="Unassembled WGS sequence"/>
</dbReference>
<keyword evidence="3" id="KW-1185">Reference proteome</keyword>
<dbReference type="SUPFAM" id="SSF81324">
    <property type="entry name" value="Voltage-gated potassium channels"/>
    <property type="match status" value="1"/>
</dbReference>
<feature type="region of interest" description="Disordered" evidence="1">
    <location>
        <begin position="1114"/>
        <end position="1149"/>
    </location>
</feature>
<name>A0A1Q9E8V1_SYMMI</name>
<dbReference type="SUPFAM" id="SSF51445">
    <property type="entry name" value="(Trans)glycosidases"/>
    <property type="match status" value="1"/>
</dbReference>
<feature type="compositionally biased region" description="Low complexity" evidence="1">
    <location>
        <begin position="1128"/>
        <end position="1139"/>
    </location>
</feature>
<dbReference type="InterPro" id="IPR017853">
    <property type="entry name" value="GH"/>
</dbReference>
<dbReference type="Gene3D" id="1.10.287.70">
    <property type="match status" value="1"/>
</dbReference>
<proteinExistence type="predicted"/>
<dbReference type="OrthoDB" id="438899at2759"/>
<dbReference type="Gene3D" id="3.20.20.80">
    <property type="entry name" value="Glycosidases"/>
    <property type="match status" value="1"/>
</dbReference>
<feature type="compositionally biased region" description="Polar residues" evidence="1">
    <location>
        <begin position="915"/>
        <end position="927"/>
    </location>
</feature>
<protein>
    <submittedName>
        <fullName evidence="2">Uncharacterized protein</fullName>
    </submittedName>
</protein>
<evidence type="ECO:0000313" key="3">
    <source>
        <dbReference type="Proteomes" id="UP000186817"/>
    </source>
</evidence>
<evidence type="ECO:0000256" key="1">
    <source>
        <dbReference type="SAM" id="MobiDB-lite"/>
    </source>
</evidence>
<dbReference type="EMBL" id="LSRX01000225">
    <property type="protein sequence ID" value="OLQ03845.1"/>
    <property type="molecule type" value="Genomic_DNA"/>
</dbReference>
<comment type="caution">
    <text evidence="2">The sequence shown here is derived from an EMBL/GenBank/DDBJ whole genome shotgun (WGS) entry which is preliminary data.</text>
</comment>
<feature type="region of interest" description="Disordered" evidence="1">
    <location>
        <begin position="1059"/>
        <end position="1086"/>
    </location>
</feature>
<evidence type="ECO:0000313" key="2">
    <source>
        <dbReference type="EMBL" id="OLQ03845.1"/>
    </source>
</evidence>
<organism evidence="2 3">
    <name type="scientific">Symbiodinium microadriaticum</name>
    <name type="common">Dinoflagellate</name>
    <name type="synonym">Zooxanthella microadriatica</name>
    <dbReference type="NCBI Taxonomy" id="2951"/>
    <lineage>
        <taxon>Eukaryota</taxon>
        <taxon>Sar</taxon>
        <taxon>Alveolata</taxon>
        <taxon>Dinophyceae</taxon>
        <taxon>Suessiales</taxon>
        <taxon>Symbiodiniaceae</taxon>
        <taxon>Symbiodinium</taxon>
    </lineage>
</organism>
<reference evidence="2 3" key="1">
    <citation type="submission" date="2016-02" db="EMBL/GenBank/DDBJ databases">
        <title>Genome analysis of coral dinoflagellate symbionts highlights evolutionary adaptations to a symbiotic lifestyle.</title>
        <authorList>
            <person name="Aranda M."/>
            <person name="Li Y."/>
            <person name="Liew Y.J."/>
            <person name="Baumgarten S."/>
            <person name="Simakov O."/>
            <person name="Wilson M."/>
            <person name="Piel J."/>
            <person name="Ashoor H."/>
            <person name="Bougouffa S."/>
            <person name="Bajic V.B."/>
            <person name="Ryu T."/>
            <person name="Ravasi T."/>
            <person name="Bayer T."/>
            <person name="Micklem G."/>
            <person name="Kim H."/>
            <person name="Bhak J."/>
            <person name="Lajeunesse T.C."/>
            <person name="Voolstra C.R."/>
        </authorList>
    </citation>
    <scope>NUCLEOTIDE SEQUENCE [LARGE SCALE GENOMIC DNA]</scope>
    <source>
        <strain evidence="2 3">CCMP2467</strain>
    </source>
</reference>
<sequence>MSLASMAWETAQVRVTRTFVEVVEMCPAPEPRSLTMPALPSLGLDLEEEPATGYAVLTEPNFEEKHHEPDLDQKFAVRVARTFLEVIPDVTDDEIASQQLRSYSMPILPSCGLDGEKERNEDSFGAFVGQKASDPILRCTPILPETENEMTSQMTPPPHWLAKGLHVRAEKEEFAPGYAFVAEASFEEKHHESDEEQKLVMPDVTDDEIASQHLRSSTMPILPSLGLDLEEETEEEESFGAFVGQAASEPILPGTPIFHPPTKPVLGAVVFEEMESQALGPVPHWAKPLLPGRVAHPAREDPNVDPQTWEKKIDVERATGGEVKAVDKEDERAELKLVTQHADTYPGPFPLRMVEQHNNGRCFPCLFFTRTGDDGCRRNRIAAEMKAARKAAARPNGPAIMSQANLGDVSILPLTLPVNLVWQLGVEASHSKEEKQVDEDEWKEALARSGLNTKPEEKVYWASSAILVTQGTVSELWPEAFVKIWEMRWRYFKIHGEAAEKEAARGFAWASSGTVADVWIIPYVTDVESNLVVFRMLRLMRLLRLVKLVQVLRRFRNLWLLVQGFAEAVTTLNWVFLMLLCLIMYTFAVCHQDPVDPGVPLSSDFDHQVGLWLCPRYHSEDYVHSGAGVIVENTLNIASSDQGNKNIGGAGTFTEPGKAMASKDYNKCQRPEVKNALLRMEVPAEQPEELFDILDEVSAKDARYKGEGVGQISFLSFHESVLDPEQLTKDIVLAIFGNSISVDGFALPTLPKRKTVQAQEPRPECLPMAMLEELTITETCFPAASSTMWHLVQQQEQPPPPPVLKNKTSGATAAAATTITTKTTVTTTIAATATNTNTNTTYNNTRINDSTNHGSNAAGGSQRRACLVLVLILVLLAVIYIDTGHEKCKPIVKVPSLRHSFSLRTETLEADDGVAQQNSAVESTQMPDQDEEELDPGLEDLGEMGLSDSGTLTAALIIELRPCVKLPGHCLLHFLLLDIAWKDPVQPEDLLRNVWQGFRVNEHTMSQWQMEEILAAKGSEADVMNWEENIRRREAFRVIRLVPVSEEKQQEDLGAAALARRRREAKTRDPKQTPEEEAEEAQQQHMQGIQALSVLALTSVALAGPPALRGAAGNWPSGIDLPQTNGTNSSNHSSNHSSNETVDHSSNETVETVETVAVESSMPPFSPLRAVAYGALPCVSPTAEQWVQGMESCNYYGLPSEDMLQEGYAIQWGAEGRNDLGRMKALGANAVRLYHSLGLESEGSHQGFLDRASELQLNVMPGFHSTEPNLCDDFDCFEFWRDATLKGFEQGFAADGQWHPAVSALILLNEPDFFEHDPLCKGRGAFCRVKAAISALDGVLAAEDFAGVAPGRVHLTVTWSFAMRTSIDDVVQGPGTFGFQDMLAVVKDPSLVDYTPRTPLSRIQSEFEKRWVHGLNTQSPWSFVSEFVSQHYEKYDNFGNLPWFIGEYGANGQDEDVIISDLTSMEERAVDDSLFLGAAVFQFQTAYSKGGSELNFGLYSLGTRKLGMTGDVCDRKSPCMKWPVFCLSTELPWFQARKMMSDSRNRSRSPSWPSGQQQWRQLGAAKPPQPIRPACADEASVSIDAAPPTKPVFLTASLLAIPAQGTRKAHEGHSRKSCANFVLSSLAPQTSEREIRERQMPSLLLSQAAWSLQEKQMEEDMV</sequence>